<evidence type="ECO:0008006" key="9">
    <source>
        <dbReference type="Google" id="ProtNLM"/>
    </source>
</evidence>
<accession>A0A6A5C6N5</accession>
<name>A0A6A5C6N5_NAEFO</name>
<dbReference type="GO" id="GO:0004497">
    <property type="term" value="F:monooxygenase activity"/>
    <property type="evidence" value="ECO:0007669"/>
    <property type="project" value="UniProtKB-KW"/>
</dbReference>
<dbReference type="VEuPathDB" id="AmoebaDB:FDP41_012015"/>
<keyword evidence="6" id="KW-0812">Transmembrane</keyword>
<organism evidence="7 8">
    <name type="scientific">Naegleria fowleri</name>
    <name type="common">Brain eating amoeba</name>
    <dbReference type="NCBI Taxonomy" id="5763"/>
    <lineage>
        <taxon>Eukaryota</taxon>
        <taxon>Discoba</taxon>
        <taxon>Heterolobosea</taxon>
        <taxon>Tetramitia</taxon>
        <taxon>Eutetramitia</taxon>
        <taxon>Vahlkampfiidae</taxon>
        <taxon>Naegleria</taxon>
    </lineage>
</organism>
<dbReference type="InterPro" id="IPR017972">
    <property type="entry name" value="Cyt_P450_CS"/>
</dbReference>
<keyword evidence="4 5" id="KW-0408">Iron</keyword>
<feature type="transmembrane region" description="Helical" evidence="6">
    <location>
        <begin position="6"/>
        <end position="22"/>
    </location>
</feature>
<keyword evidence="5" id="KW-0503">Monooxygenase</keyword>
<keyword evidence="3 5" id="KW-0479">Metal-binding</keyword>
<keyword evidence="2 5" id="KW-0349">Heme</keyword>
<dbReference type="OrthoDB" id="6692864at2759"/>
<evidence type="ECO:0000256" key="2">
    <source>
        <dbReference type="ARBA" id="ARBA00022617"/>
    </source>
</evidence>
<comment type="caution">
    <text evidence="7">The sequence shown here is derived from an EMBL/GenBank/DDBJ whole genome shotgun (WGS) entry which is preliminary data.</text>
</comment>
<reference evidence="7 8" key="1">
    <citation type="journal article" date="2019" name="Sci. Rep.">
        <title>Nanopore sequencing improves the draft genome of the human pathogenic amoeba Naegleria fowleri.</title>
        <authorList>
            <person name="Liechti N."/>
            <person name="Schurch N."/>
            <person name="Bruggmann R."/>
            <person name="Wittwer M."/>
        </authorList>
    </citation>
    <scope>NUCLEOTIDE SEQUENCE [LARGE SCALE GENOMIC DNA]</scope>
    <source>
        <strain evidence="7 8">ATCC 30894</strain>
    </source>
</reference>
<evidence type="ECO:0000256" key="3">
    <source>
        <dbReference type="ARBA" id="ARBA00022723"/>
    </source>
</evidence>
<dbReference type="InterPro" id="IPR036396">
    <property type="entry name" value="Cyt_P450_sf"/>
</dbReference>
<dbReference type="SUPFAM" id="SSF48264">
    <property type="entry name" value="Cytochrome P450"/>
    <property type="match status" value="1"/>
</dbReference>
<evidence type="ECO:0000313" key="7">
    <source>
        <dbReference type="EMBL" id="KAF0982154.1"/>
    </source>
</evidence>
<evidence type="ECO:0000256" key="4">
    <source>
        <dbReference type="ARBA" id="ARBA00023004"/>
    </source>
</evidence>
<dbReference type="VEuPathDB" id="AmoebaDB:NF0069880"/>
<dbReference type="GO" id="GO:0005506">
    <property type="term" value="F:iron ion binding"/>
    <property type="evidence" value="ECO:0007669"/>
    <property type="project" value="InterPro"/>
</dbReference>
<dbReference type="GeneID" id="68119230"/>
<evidence type="ECO:0000313" key="8">
    <source>
        <dbReference type="Proteomes" id="UP000444721"/>
    </source>
</evidence>
<sequence length="662" mass="75718">MFEVTVTIIGFIIIVALLFLKTKERKSLKTSHSSSLKTPPIVSSYIPFLGCALDYLRDPISFLNRVQKEQQQSHEGLFTLKLANKYVTMISSIESVPNFPQFFYNTSEEAISFYHVFNDFFQTILPFNVIEMETFSAKSMKQLKMMQHKIIPKLEDYVEIISFHLQRFFSLEHLSKKKDLQIDNERSFIFDPMQLFTELVLLINASSIVAKELGTNEEFRERLLEVFPKMNHGLEGIALSLPSAFQVLFSNVREGRHAFLEFTKLIRDILIARDHPPNPPSQQELEQWKNTVNDFQEHEASDNPRESQQRLDVLIILSTELRNSLITAQSTQKQPQNGEEISNANGTSTLSWNEIFENYSSKFQSMCAKLLVMIYAGSTVCKSSAYTLLSVLNEKSCQVKYMKEIEKLYQEFTRTTTTISKVFKHEEELDNFSKSSCFFNTEFVLYYARHANYAESCVKETLRRFTGPLVLRKVMKPLTLKAHVLNRRMMSINHHEHGKENPPCCCCVEEVEIEYKLPMGKDHFLALSPFHYHHDEEIFPNPYEFIPERFMASSSESTDSSTTPITYRSTTKSTNSTCSSNLQPFNQGFHAFSAGKHVCLGAKIAIIQSKCIVGCVLALFGGEVASSLNNPPPTLATPLEEPDYSVIGIAKPKKPCFVKCYV</sequence>
<keyword evidence="5" id="KW-0560">Oxidoreductase</keyword>
<dbReference type="GO" id="GO:0016705">
    <property type="term" value="F:oxidoreductase activity, acting on paired donors, with incorporation or reduction of molecular oxygen"/>
    <property type="evidence" value="ECO:0007669"/>
    <property type="project" value="InterPro"/>
</dbReference>
<dbReference type="Proteomes" id="UP000444721">
    <property type="component" value="Unassembled WGS sequence"/>
</dbReference>
<dbReference type="GO" id="GO:0020037">
    <property type="term" value="F:heme binding"/>
    <property type="evidence" value="ECO:0007669"/>
    <property type="project" value="InterPro"/>
</dbReference>
<proteinExistence type="inferred from homology"/>
<keyword evidence="6" id="KW-0472">Membrane</keyword>
<dbReference type="Gene3D" id="1.10.630.10">
    <property type="entry name" value="Cytochrome P450"/>
    <property type="match status" value="1"/>
</dbReference>
<comment type="similarity">
    <text evidence="1 5">Belongs to the cytochrome P450 family.</text>
</comment>
<protein>
    <recommendedName>
        <fullName evidence="9">Cytochrome P450</fullName>
    </recommendedName>
</protein>
<keyword evidence="8" id="KW-1185">Reference proteome</keyword>
<evidence type="ECO:0000256" key="6">
    <source>
        <dbReference type="SAM" id="Phobius"/>
    </source>
</evidence>
<gene>
    <name evidence="7" type="ORF">FDP41_012015</name>
</gene>
<dbReference type="InterPro" id="IPR001128">
    <property type="entry name" value="Cyt_P450"/>
</dbReference>
<dbReference type="PROSITE" id="PS00086">
    <property type="entry name" value="CYTOCHROME_P450"/>
    <property type="match status" value="1"/>
</dbReference>
<evidence type="ECO:0000256" key="1">
    <source>
        <dbReference type="ARBA" id="ARBA00010617"/>
    </source>
</evidence>
<dbReference type="PANTHER" id="PTHR24304">
    <property type="entry name" value="CYTOCHROME P450 FAMILY 7"/>
    <property type="match status" value="1"/>
</dbReference>
<dbReference type="InterPro" id="IPR050529">
    <property type="entry name" value="CYP450_sterol_14alpha_dmase"/>
</dbReference>
<dbReference type="VEuPathDB" id="AmoebaDB:NfTy_023360"/>
<keyword evidence="6" id="KW-1133">Transmembrane helix</keyword>
<dbReference type="PANTHER" id="PTHR24304:SF2">
    <property type="entry name" value="24-HYDROXYCHOLESTEROL 7-ALPHA-HYDROXYLASE"/>
    <property type="match status" value="1"/>
</dbReference>
<dbReference type="Pfam" id="PF00067">
    <property type="entry name" value="p450"/>
    <property type="match status" value="1"/>
</dbReference>
<dbReference type="AlphaFoldDB" id="A0A6A5C6N5"/>
<evidence type="ECO:0000256" key="5">
    <source>
        <dbReference type="RuleBase" id="RU000461"/>
    </source>
</evidence>
<dbReference type="EMBL" id="VFQX01000012">
    <property type="protein sequence ID" value="KAF0982154.1"/>
    <property type="molecule type" value="Genomic_DNA"/>
</dbReference>
<dbReference type="RefSeq" id="XP_044566867.1">
    <property type="nucleotide sequence ID" value="XM_044702489.1"/>
</dbReference>